<comment type="caution">
    <text evidence="4">The sequence shown here is derived from an EMBL/GenBank/DDBJ whole genome shotgun (WGS) entry which is preliminary data.</text>
</comment>
<feature type="region of interest" description="Disordered" evidence="1">
    <location>
        <begin position="23"/>
        <end position="67"/>
    </location>
</feature>
<dbReference type="Proteomes" id="UP000624325">
    <property type="component" value="Unassembled WGS sequence"/>
</dbReference>
<reference evidence="4 5" key="1">
    <citation type="submission" date="2021-01" db="EMBL/GenBank/DDBJ databases">
        <title>Whole genome shotgun sequence of Asanoa iriomotensis NBRC 100142.</title>
        <authorList>
            <person name="Komaki H."/>
            <person name="Tamura T."/>
        </authorList>
    </citation>
    <scope>NUCLEOTIDE SEQUENCE [LARGE SCALE GENOMIC DNA]</scope>
    <source>
        <strain evidence="4 5">NBRC 100142</strain>
    </source>
</reference>
<feature type="domain" description="LTD" evidence="3">
    <location>
        <begin position="63"/>
        <end position="184"/>
    </location>
</feature>
<dbReference type="EMBL" id="BONC01000038">
    <property type="protein sequence ID" value="GIF58868.1"/>
    <property type="molecule type" value="Genomic_DNA"/>
</dbReference>
<accession>A0ABQ4C7V2</accession>
<feature type="compositionally biased region" description="Gly residues" evidence="1">
    <location>
        <begin position="35"/>
        <end position="44"/>
    </location>
</feature>
<dbReference type="Pfam" id="PF00932">
    <property type="entry name" value="LTD"/>
    <property type="match status" value="1"/>
</dbReference>
<evidence type="ECO:0000256" key="1">
    <source>
        <dbReference type="SAM" id="MobiDB-lite"/>
    </source>
</evidence>
<feature type="compositionally biased region" description="Basic and acidic residues" evidence="1">
    <location>
        <begin position="45"/>
        <end position="57"/>
    </location>
</feature>
<dbReference type="PROSITE" id="PS51841">
    <property type="entry name" value="LTD"/>
    <property type="match status" value="1"/>
</dbReference>
<keyword evidence="5" id="KW-1185">Reference proteome</keyword>
<proteinExistence type="predicted"/>
<feature type="chain" id="PRO_5047439536" description="LTD domain-containing protein" evidence="2">
    <location>
        <begin position="28"/>
        <end position="191"/>
    </location>
</feature>
<sequence length="191" mass="19974">MRKTVGIIFASLLAFGAVLGGAASASADPSHPGGRDGGGTGRPGGDGDHRGGGDHRPGGGNNNRPPVRVGVQIAGIQFDSPGRDNGSNASLNGEWISLVNNGRRAVNLRGYTIKDRANHVYRFGNVWIEGDGGRVRVHTGMGRSNGDVRYWGSRSYIWNNNGDTATLSGPQGRTIDSCSYRGGNGRTRVAC</sequence>
<dbReference type="Gene3D" id="2.60.40.1260">
    <property type="entry name" value="Lamin Tail domain"/>
    <property type="match status" value="1"/>
</dbReference>
<organism evidence="4 5">
    <name type="scientific">Asanoa iriomotensis</name>
    <dbReference type="NCBI Taxonomy" id="234613"/>
    <lineage>
        <taxon>Bacteria</taxon>
        <taxon>Bacillati</taxon>
        <taxon>Actinomycetota</taxon>
        <taxon>Actinomycetes</taxon>
        <taxon>Micromonosporales</taxon>
        <taxon>Micromonosporaceae</taxon>
        <taxon>Asanoa</taxon>
    </lineage>
</organism>
<dbReference type="SUPFAM" id="SSF74853">
    <property type="entry name" value="Lamin A/C globular tail domain"/>
    <property type="match status" value="1"/>
</dbReference>
<feature type="compositionally biased region" description="Low complexity" evidence="1">
    <location>
        <begin position="23"/>
        <end position="32"/>
    </location>
</feature>
<protein>
    <recommendedName>
        <fullName evidence="3">LTD domain-containing protein</fullName>
    </recommendedName>
</protein>
<dbReference type="InterPro" id="IPR036415">
    <property type="entry name" value="Lamin_tail_dom_sf"/>
</dbReference>
<evidence type="ECO:0000259" key="3">
    <source>
        <dbReference type="PROSITE" id="PS51841"/>
    </source>
</evidence>
<evidence type="ECO:0000313" key="4">
    <source>
        <dbReference type="EMBL" id="GIF58868.1"/>
    </source>
</evidence>
<evidence type="ECO:0000313" key="5">
    <source>
        <dbReference type="Proteomes" id="UP000624325"/>
    </source>
</evidence>
<name>A0ABQ4C7V2_9ACTN</name>
<dbReference type="RefSeq" id="WP_239090951.1">
    <property type="nucleotide sequence ID" value="NZ_BAAALU010000001.1"/>
</dbReference>
<feature type="signal peptide" evidence="2">
    <location>
        <begin position="1"/>
        <end position="27"/>
    </location>
</feature>
<evidence type="ECO:0000256" key="2">
    <source>
        <dbReference type="SAM" id="SignalP"/>
    </source>
</evidence>
<dbReference type="InterPro" id="IPR001322">
    <property type="entry name" value="Lamin_tail_dom"/>
</dbReference>
<keyword evidence="2" id="KW-0732">Signal</keyword>
<gene>
    <name evidence="4" type="ORF">Air01nite_49630</name>
</gene>